<keyword evidence="1" id="KW-0812">Transmembrane</keyword>
<dbReference type="Pfam" id="PF25485">
    <property type="entry name" value="DUF7908"/>
    <property type="match status" value="1"/>
</dbReference>
<feature type="domain" description="DUF7908" evidence="2">
    <location>
        <begin position="105"/>
        <end position="193"/>
    </location>
</feature>
<sequence length="293" mass="32264">MKPQLLVSPLVIPQIAATSIAPQVDQDDPSTNIFDRTISASAAFFVSYLSLINLHHLHIPNIHPAYRHFESNVVDRASPNSIVFFSYLPIWASPIWTSLIGLHPYDLAFGQLSYDGVPVFYAGENFKLLNARETPPVNSVTTTFSVSEGILQFSNPILPVDQASFCQDQTAQIYITFASRPPNCDPVSLVAYTGEINQNLKVLDDDHKAVSLSHYIGFEHDSEPTLECFIIIAISEYFVILFILAIIILNIALALSIFAVVDAGLPYSSVNGIHLGGSRKPYIYCNINAGFSD</sequence>
<evidence type="ECO:0000256" key="1">
    <source>
        <dbReference type="SAM" id="Phobius"/>
    </source>
</evidence>
<feature type="transmembrane region" description="Helical" evidence="1">
    <location>
        <begin position="237"/>
        <end position="261"/>
    </location>
</feature>
<dbReference type="AlphaFoldDB" id="A0AAD9YF07"/>
<evidence type="ECO:0000313" key="3">
    <source>
        <dbReference type="EMBL" id="KAK2764153.1"/>
    </source>
</evidence>
<evidence type="ECO:0000313" key="4">
    <source>
        <dbReference type="Proteomes" id="UP001281614"/>
    </source>
</evidence>
<reference evidence="3" key="1">
    <citation type="submission" date="2023-02" db="EMBL/GenBank/DDBJ databases">
        <title>Colletotrichum kahawae CIFC_Que2 genome sequencing and assembly.</title>
        <authorList>
            <person name="Baroncelli R."/>
        </authorList>
    </citation>
    <scope>NUCLEOTIDE SEQUENCE</scope>
    <source>
        <strain evidence="3">CIFC_Que2</strain>
    </source>
</reference>
<dbReference type="InterPro" id="IPR057230">
    <property type="entry name" value="DUF7908"/>
</dbReference>
<protein>
    <recommendedName>
        <fullName evidence="2">DUF7908 domain-containing protein</fullName>
    </recommendedName>
</protein>
<dbReference type="Proteomes" id="UP001281614">
    <property type="component" value="Unassembled WGS sequence"/>
</dbReference>
<evidence type="ECO:0000259" key="2">
    <source>
        <dbReference type="Pfam" id="PF25485"/>
    </source>
</evidence>
<keyword evidence="1" id="KW-0472">Membrane</keyword>
<keyword evidence="4" id="KW-1185">Reference proteome</keyword>
<gene>
    <name evidence="3" type="ORF">CKAH01_15830</name>
</gene>
<organism evidence="3 4">
    <name type="scientific">Colletotrichum kahawae</name>
    <name type="common">Coffee berry disease fungus</name>
    <dbReference type="NCBI Taxonomy" id="34407"/>
    <lineage>
        <taxon>Eukaryota</taxon>
        <taxon>Fungi</taxon>
        <taxon>Dikarya</taxon>
        <taxon>Ascomycota</taxon>
        <taxon>Pezizomycotina</taxon>
        <taxon>Sordariomycetes</taxon>
        <taxon>Hypocreomycetidae</taxon>
        <taxon>Glomerellales</taxon>
        <taxon>Glomerellaceae</taxon>
        <taxon>Colletotrichum</taxon>
        <taxon>Colletotrichum gloeosporioides species complex</taxon>
    </lineage>
</organism>
<keyword evidence="1" id="KW-1133">Transmembrane helix</keyword>
<proteinExistence type="predicted"/>
<comment type="caution">
    <text evidence="3">The sequence shown here is derived from an EMBL/GenBank/DDBJ whole genome shotgun (WGS) entry which is preliminary data.</text>
</comment>
<name>A0AAD9YF07_COLKA</name>
<dbReference type="EMBL" id="VYYT01000138">
    <property type="protein sequence ID" value="KAK2764153.1"/>
    <property type="molecule type" value="Genomic_DNA"/>
</dbReference>
<accession>A0AAD9YF07</accession>